<protein>
    <submittedName>
        <fullName evidence="3">TIGR04376 family protein</fullName>
    </submittedName>
</protein>
<reference evidence="3 4" key="1">
    <citation type="submission" date="2021-08" db="EMBL/GenBank/DDBJ databases">
        <title>Draft genome sequence of Spirulina subsalsa with high tolerance to salinity and hype-accumulation of phycocyanin.</title>
        <authorList>
            <person name="Pei H."/>
            <person name="Jiang L."/>
        </authorList>
    </citation>
    <scope>NUCLEOTIDE SEQUENCE [LARGE SCALE GENOMIC DNA]</scope>
    <source>
        <strain evidence="3 4">FACHB-351</strain>
    </source>
</reference>
<evidence type="ECO:0000313" key="4">
    <source>
        <dbReference type="Proteomes" id="UP001526426"/>
    </source>
</evidence>
<feature type="region of interest" description="Disordered" evidence="2">
    <location>
        <begin position="123"/>
        <end position="169"/>
    </location>
</feature>
<evidence type="ECO:0000256" key="1">
    <source>
        <dbReference type="SAM" id="Coils"/>
    </source>
</evidence>
<comment type="caution">
    <text evidence="3">The sequence shown here is derived from an EMBL/GenBank/DDBJ whole genome shotgun (WGS) entry which is preliminary data.</text>
</comment>
<dbReference type="InterPro" id="IPR030816">
    <property type="entry name" value="CHP04376"/>
</dbReference>
<dbReference type="EMBL" id="JAIHOM010000085">
    <property type="protein sequence ID" value="MCW6037720.1"/>
    <property type="molecule type" value="Genomic_DNA"/>
</dbReference>
<dbReference type="Proteomes" id="UP001526426">
    <property type="component" value="Unassembled WGS sequence"/>
</dbReference>
<keyword evidence="1" id="KW-0175">Coiled coil</keyword>
<evidence type="ECO:0000256" key="2">
    <source>
        <dbReference type="SAM" id="MobiDB-lite"/>
    </source>
</evidence>
<evidence type="ECO:0000313" key="3">
    <source>
        <dbReference type="EMBL" id="MCW6037720.1"/>
    </source>
</evidence>
<feature type="compositionally biased region" description="Polar residues" evidence="2">
    <location>
        <begin position="139"/>
        <end position="158"/>
    </location>
</feature>
<feature type="coiled-coil region" evidence="1">
    <location>
        <begin position="27"/>
        <end position="65"/>
    </location>
</feature>
<gene>
    <name evidence="3" type="ORF">K4A83_15780</name>
</gene>
<proteinExistence type="predicted"/>
<accession>A0ABT3L9R9</accession>
<sequence length="186" mass="21636">MSIFDDVSRFLESQLDEFLKNNPHLELQAIEEQLREQEIKTQRLISDLKSQQQQLQDQILAIAEDIKRWHERIAKAQAAGRLDLAQSAQEREAALLRQGNQLWGQRASVSQNLTKAEELLQQTRHKRQEVQAELKKAPQTPSNNSSTSGWNQGTSYTRPPQGLDPVEDRFREWEIEEELNKLKRNL</sequence>
<dbReference type="NCBIfam" id="TIGR04376">
    <property type="entry name" value="TIGR04376 family protein"/>
    <property type="match status" value="1"/>
</dbReference>
<organism evidence="3 4">
    <name type="scientific">Spirulina subsalsa FACHB-351</name>
    <dbReference type="NCBI Taxonomy" id="234711"/>
    <lineage>
        <taxon>Bacteria</taxon>
        <taxon>Bacillati</taxon>
        <taxon>Cyanobacteriota</taxon>
        <taxon>Cyanophyceae</taxon>
        <taxon>Spirulinales</taxon>
        <taxon>Spirulinaceae</taxon>
        <taxon>Spirulina</taxon>
    </lineage>
</organism>
<name>A0ABT3L9R9_9CYAN</name>
<keyword evidence="4" id="KW-1185">Reference proteome</keyword>
<dbReference type="RefSeq" id="WP_265265585.1">
    <property type="nucleotide sequence ID" value="NZ_JAIHOM010000085.1"/>
</dbReference>